<evidence type="ECO:0000313" key="7">
    <source>
        <dbReference type="EMBL" id="MCW6036168.1"/>
    </source>
</evidence>
<accession>A0ABT3L3U2</accession>
<dbReference type="PANTHER" id="PTHR34963:SF2">
    <property type="entry name" value="PHOTOSYSTEM II REACTION CENTER PSB28 PROTEIN, CHLOROPLASTIC"/>
    <property type="match status" value="1"/>
</dbReference>
<keyword evidence="2 5" id="KW-0602">Photosynthesis</keyword>
<comment type="caution">
    <text evidence="7">The sequence shown here is derived from an EMBL/GenBank/DDBJ whole genome shotgun (WGS) entry which is preliminary data.</text>
</comment>
<gene>
    <name evidence="5 7" type="primary">psb28</name>
    <name evidence="7" type="ORF">K4A83_07765</name>
</gene>
<evidence type="ECO:0000256" key="1">
    <source>
        <dbReference type="ARBA" id="ARBA00004170"/>
    </source>
</evidence>
<evidence type="ECO:0000256" key="3">
    <source>
        <dbReference type="ARBA" id="ARBA00023136"/>
    </source>
</evidence>
<comment type="subunit">
    <text evidence="5">Part of the photosystem II complex.</text>
</comment>
<evidence type="ECO:0000256" key="4">
    <source>
        <dbReference type="ARBA" id="ARBA00023276"/>
    </source>
</evidence>
<keyword evidence="3 5" id="KW-0472">Membrane</keyword>
<dbReference type="Gene3D" id="2.40.30.220">
    <property type="entry name" value="Photosystem II Psb28"/>
    <property type="match status" value="1"/>
</dbReference>
<protein>
    <recommendedName>
        <fullName evidence="5 6">Photosystem II reaction center Psb28 protein</fullName>
    </recommendedName>
    <alternativeName>
        <fullName evidence="5">Photosystem II 13 kDa protein</fullName>
    </alternativeName>
    <alternativeName>
        <fullName evidence="5">Photosystem II reaction center W protein</fullName>
    </alternativeName>
</protein>
<dbReference type="Pfam" id="PF03912">
    <property type="entry name" value="Psb28"/>
    <property type="match status" value="1"/>
</dbReference>
<evidence type="ECO:0000313" key="8">
    <source>
        <dbReference type="Proteomes" id="UP001526426"/>
    </source>
</evidence>
<comment type="similarity">
    <text evidence="5 6">Belongs to the Psb28 family.</text>
</comment>
<dbReference type="EMBL" id="JAIHOM010000029">
    <property type="protein sequence ID" value="MCW6036168.1"/>
    <property type="molecule type" value="Genomic_DNA"/>
</dbReference>
<dbReference type="RefSeq" id="WP_017306807.1">
    <property type="nucleotide sequence ID" value="NZ_JAIHOM010000029.1"/>
</dbReference>
<organism evidence="7 8">
    <name type="scientific">Spirulina subsalsa FACHB-351</name>
    <dbReference type="NCBI Taxonomy" id="234711"/>
    <lineage>
        <taxon>Bacteria</taxon>
        <taxon>Bacillati</taxon>
        <taxon>Cyanobacteriota</taxon>
        <taxon>Cyanophyceae</taxon>
        <taxon>Spirulinales</taxon>
        <taxon>Spirulinaceae</taxon>
        <taxon>Spirulina</taxon>
    </lineage>
</organism>
<reference evidence="7 8" key="1">
    <citation type="submission" date="2021-08" db="EMBL/GenBank/DDBJ databases">
        <title>Draft genome sequence of Spirulina subsalsa with high tolerance to salinity and hype-accumulation of phycocyanin.</title>
        <authorList>
            <person name="Pei H."/>
            <person name="Jiang L."/>
        </authorList>
    </citation>
    <scope>NUCLEOTIDE SEQUENCE [LARGE SCALE GENOMIC DNA]</scope>
    <source>
        <strain evidence="7 8">FACHB-351</strain>
    </source>
</reference>
<keyword evidence="4 5" id="KW-0604">Photosystem II</keyword>
<keyword evidence="8" id="KW-1185">Reference proteome</keyword>
<dbReference type="InterPro" id="IPR005610">
    <property type="entry name" value="PSII_Psb28_class-1"/>
</dbReference>
<evidence type="ECO:0000256" key="6">
    <source>
        <dbReference type="RuleBase" id="RU003509"/>
    </source>
</evidence>
<sequence length="112" mass="12803">MTAQIQFSRGIAEETVPDVRVTRNRNGNGGTATFYFDDPNILSAENSDEITGMYLVDSEGEIMTREVKGKFINGQARAIEALLVMRSEEEWERFLRFMQRYAETQGLELTRS</sequence>
<evidence type="ECO:0000256" key="5">
    <source>
        <dbReference type="HAMAP-Rule" id="MF_01370"/>
    </source>
</evidence>
<comment type="subcellular location">
    <subcellularLocation>
        <location evidence="5">Cellular thylakoid membrane</location>
        <topology evidence="5">Peripheral membrane protein</topology>
        <orientation evidence="5">Cytoplasmic side</orientation>
    </subcellularLocation>
    <subcellularLocation>
        <location evidence="1">Membrane</location>
        <topology evidence="1">Peripheral membrane protein</topology>
    </subcellularLocation>
</comment>
<dbReference type="NCBIfam" id="TIGR03047">
    <property type="entry name" value="PS_II_psb28"/>
    <property type="match status" value="1"/>
</dbReference>
<dbReference type="Proteomes" id="UP001526426">
    <property type="component" value="Unassembled WGS sequence"/>
</dbReference>
<proteinExistence type="inferred from homology"/>
<evidence type="ECO:0000256" key="2">
    <source>
        <dbReference type="ARBA" id="ARBA00022531"/>
    </source>
</evidence>
<name>A0ABT3L3U2_9CYAN</name>
<keyword evidence="5" id="KW-0793">Thylakoid</keyword>
<dbReference type="InterPro" id="IPR038676">
    <property type="entry name" value="Psb28_c1_sf"/>
</dbReference>
<dbReference type="PANTHER" id="PTHR34963">
    <property type="match status" value="1"/>
</dbReference>
<dbReference type="HAMAP" id="MF_01370">
    <property type="entry name" value="PSII_Psb28"/>
    <property type="match status" value="1"/>
</dbReference>